<organism evidence="2 3">
    <name type="scientific">Actinoalloteichus fjordicus</name>
    <dbReference type="NCBI Taxonomy" id="1612552"/>
    <lineage>
        <taxon>Bacteria</taxon>
        <taxon>Bacillati</taxon>
        <taxon>Actinomycetota</taxon>
        <taxon>Actinomycetes</taxon>
        <taxon>Pseudonocardiales</taxon>
        <taxon>Pseudonocardiaceae</taxon>
        <taxon>Actinoalloteichus</taxon>
    </lineage>
</organism>
<proteinExistence type="predicted"/>
<dbReference type="Pfam" id="PF03235">
    <property type="entry name" value="GmrSD_N"/>
    <property type="match status" value="1"/>
</dbReference>
<dbReference type="PANTHER" id="PTHR39639:SF1">
    <property type="entry name" value="DUF262 DOMAIN-CONTAINING PROTEIN"/>
    <property type="match status" value="1"/>
</dbReference>
<gene>
    <name evidence="2" type="ORF">UA74_26055</name>
</gene>
<accession>A0AAC9LH43</accession>
<dbReference type="AlphaFoldDB" id="A0AAC9LH43"/>
<protein>
    <recommendedName>
        <fullName evidence="1">GmrSD restriction endonucleases N-terminal domain-containing protein</fullName>
    </recommendedName>
</protein>
<dbReference type="KEGG" id="acad:UA74_26055"/>
<evidence type="ECO:0000259" key="1">
    <source>
        <dbReference type="Pfam" id="PF03235"/>
    </source>
</evidence>
<dbReference type="PANTHER" id="PTHR39639">
    <property type="entry name" value="CHROMOSOME 16, WHOLE GENOME SHOTGUN SEQUENCE"/>
    <property type="match status" value="1"/>
</dbReference>
<name>A0AAC9LH43_9PSEU</name>
<dbReference type="Proteomes" id="UP000185511">
    <property type="component" value="Chromosome"/>
</dbReference>
<feature type="domain" description="GmrSD restriction endonucleases N-terminal" evidence="1">
    <location>
        <begin position="58"/>
        <end position="207"/>
    </location>
</feature>
<dbReference type="RefSeq" id="WP_083683651.1">
    <property type="nucleotide sequence ID" value="NZ_CP016076.1"/>
</dbReference>
<reference evidence="3" key="1">
    <citation type="submission" date="2016-06" db="EMBL/GenBank/DDBJ databases">
        <title>Complete genome sequence of Actinoalloteichus fjordicus DSM 46855 (=ADI127-17), type strain of the new species Actinoalloteichus fjordicus.</title>
        <authorList>
            <person name="Ruckert C."/>
            <person name="Nouioui I."/>
            <person name="Willmese J."/>
            <person name="van Wezel G."/>
            <person name="Klenk H.-P."/>
            <person name="Kalinowski J."/>
            <person name="Zotchev S.B."/>
        </authorList>
    </citation>
    <scope>NUCLEOTIDE SEQUENCE [LARGE SCALE GENOMIC DNA]</scope>
    <source>
        <strain evidence="3">ADI127-7</strain>
    </source>
</reference>
<sequence length="392" mass="44047">MDRATPDGLAVSPSSIVVELDATGRDSGVELEEPNEIQHPFDPERIDVVTRTPTVSLLLSRIKRGSIDLAPDFQRKAGLWTEKAQSRLIESLLLRIPLPTFYAAENEGETWSIVDGIQRLTTIARFIEPASVDISPLRLSDLEYLREYEGFRFNQLPGRLMTRLEETEVVLHLIRHTTPEEVKFNVFGRINTGGLVLSQQELRHALIPGAARALLSALAQSPKFLTATARSVSPSRMADREMALRFLAFRRANPQEYSEQDFDAFLRKTMWELNSETEAERSRLAAEFDAAMTCAHDLFSYHTFRKQALGQRGRNPINKALFEATSVNLASRTPAQRSTLVAKKNIVNDDVVELLADPVFERAISVGTGDVGKVRARFQMFDEVLRRHDGTA</sequence>
<dbReference type="EMBL" id="CP016076">
    <property type="protein sequence ID" value="APU17216.1"/>
    <property type="molecule type" value="Genomic_DNA"/>
</dbReference>
<evidence type="ECO:0000313" key="2">
    <source>
        <dbReference type="EMBL" id="APU17216.1"/>
    </source>
</evidence>
<dbReference type="InterPro" id="IPR004919">
    <property type="entry name" value="GmrSD_N"/>
</dbReference>
<evidence type="ECO:0000313" key="3">
    <source>
        <dbReference type="Proteomes" id="UP000185511"/>
    </source>
</evidence>
<keyword evidence="3" id="KW-1185">Reference proteome</keyword>